<dbReference type="InterPro" id="IPR038408">
    <property type="entry name" value="GNK2_sf"/>
</dbReference>
<dbReference type="AlphaFoldDB" id="A0AA89B4V4"/>
<gene>
    <name evidence="1" type="ORF">RJ639_042784</name>
</gene>
<sequence length="110" mass="12344">MTSYENYRSFYAMEQCTPDISKLDGGKCLDLATKDIFSCCSGLCVIRFEPYPFYTADARPPPPLAAPPPPILLQSPPPVSTNTPRMHDVSLSCLNYSTTVKIIKCYIWWS</sequence>
<keyword evidence="2" id="KW-1185">Reference proteome</keyword>
<proteinExistence type="predicted"/>
<dbReference type="Proteomes" id="UP001188597">
    <property type="component" value="Unassembled WGS sequence"/>
</dbReference>
<evidence type="ECO:0000313" key="2">
    <source>
        <dbReference type="Proteomes" id="UP001188597"/>
    </source>
</evidence>
<reference evidence="1" key="1">
    <citation type="submission" date="2022-12" db="EMBL/GenBank/DDBJ databases">
        <title>Draft genome assemblies for two species of Escallonia (Escalloniales).</title>
        <authorList>
            <person name="Chanderbali A."/>
            <person name="Dervinis C."/>
            <person name="Anghel I."/>
            <person name="Soltis D."/>
            <person name="Soltis P."/>
            <person name="Zapata F."/>
        </authorList>
    </citation>
    <scope>NUCLEOTIDE SEQUENCE</scope>
    <source>
        <strain evidence="1">UCBG64.0493</strain>
        <tissue evidence="1">Leaf</tissue>
    </source>
</reference>
<dbReference type="Gene3D" id="3.30.430.20">
    <property type="entry name" value="Gnk2 domain, C-X8-C-X2-C motif"/>
    <property type="match status" value="1"/>
</dbReference>
<comment type="caution">
    <text evidence="1">The sequence shown here is derived from an EMBL/GenBank/DDBJ whole genome shotgun (WGS) entry which is preliminary data.</text>
</comment>
<evidence type="ECO:0000313" key="1">
    <source>
        <dbReference type="EMBL" id="KAK3024977.1"/>
    </source>
</evidence>
<organism evidence="1 2">
    <name type="scientific">Escallonia herrerae</name>
    <dbReference type="NCBI Taxonomy" id="1293975"/>
    <lineage>
        <taxon>Eukaryota</taxon>
        <taxon>Viridiplantae</taxon>
        <taxon>Streptophyta</taxon>
        <taxon>Embryophyta</taxon>
        <taxon>Tracheophyta</taxon>
        <taxon>Spermatophyta</taxon>
        <taxon>Magnoliopsida</taxon>
        <taxon>eudicotyledons</taxon>
        <taxon>Gunneridae</taxon>
        <taxon>Pentapetalae</taxon>
        <taxon>asterids</taxon>
        <taxon>campanulids</taxon>
        <taxon>Escalloniales</taxon>
        <taxon>Escalloniaceae</taxon>
        <taxon>Escallonia</taxon>
    </lineage>
</organism>
<accession>A0AA89B4V4</accession>
<name>A0AA89B4V4_9ASTE</name>
<protein>
    <submittedName>
        <fullName evidence="1">Uncharacterized protein</fullName>
    </submittedName>
</protein>
<dbReference type="EMBL" id="JAVXUP010000573">
    <property type="protein sequence ID" value="KAK3024977.1"/>
    <property type="molecule type" value="Genomic_DNA"/>
</dbReference>